<protein>
    <submittedName>
        <fullName evidence="1">Uncharacterized protein</fullName>
    </submittedName>
</protein>
<dbReference type="AlphaFoldDB" id="A0A0A9CCU6"/>
<proteinExistence type="predicted"/>
<organism evidence="1">
    <name type="scientific">Arundo donax</name>
    <name type="common">Giant reed</name>
    <name type="synonym">Donax arundinaceus</name>
    <dbReference type="NCBI Taxonomy" id="35708"/>
    <lineage>
        <taxon>Eukaryota</taxon>
        <taxon>Viridiplantae</taxon>
        <taxon>Streptophyta</taxon>
        <taxon>Embryophyta</taxon>
        <taxon>Tracheophyta</taxon>
        <taxon>Spermatophyta</taxon>
        <taxon>Magnoliopsida</taxon>
        <taxon>Liliopsida</taxon>
        <taxon>Poales</taxon>
        <taxon>Poaceae</taxon>
        <taxon>PACMAD clade</taxon>
        <taxon>Arundinoideae</taxon>
        <taxon>Arundineae</taxon>
        <taxon>Arundo</taxon>
    </lineage>
</organism>
<accession>A0A0A9CCU6</accession>
<reference evidence="1" key="1">
    <citation type="submission" date="2014-09" db="EMBL/GenBank/DDBJ databases">
        <authorList>
            <person name="Magalhaes I.L.F."/>
            <person name="Oliveira U."/>
            <person name="Santos F.R."/>
            <person name="Vidigal T.H.D.A."/>
            <person name="Brescovit A.D."/>
            <person name="Santos A.J."/>
        </authorList>
    </citation>
    <scope>NUCLEOTIDE SEQUENCE</scope>
    <source>
        <tissue evidence="1">Shoot tissue taken approximately 20 cm above the soil surface</tissue>
    </source>
</reference>
<name>A0A0A9CCU6_ARUDO</name>
<evidence type="ECO:0000313" key="1">
    <source>
        <dbReference type="EMBL" id="JAD72278.1"/>
    </source>
</evidence>
<dbReference type="EMBL" id="GBRH01225617">
    <property type="protein sequence ID" value="JAD72278.1"/>
    <property type="molecule type" value="Transcribed_RNA"/>
</dbReference>
<reference evidence="1" key="2">
    <citation type="journal article" date="2015" name="Data Brief">
        <title>Shoot transcriptome of the giant reed, Arundo donax.</title>
        <authorList>
            <person name="Barrero R.A."/>
            <person name="Guerrero F.D."/>
            <person name="Moolhuijzen P."/>
            <person name="Goolsby J.A."/>
            <person name="Tidwell J."/>
            <person name="Bellgard S.E."/>
            <person name="Bellgard M.I."/>
        </authorList>
    </citation>
    <scope>NUCLEOTIDE SEQUENCE</scope>
    <source>
        <tissue evidence="1">Shoot tissue taken approximately 20 cm above the soil surface</tissue>
    </source>
</reference>
<sequence>MTPQPCGRPGMAFTRFWIAPKRGGNTTIQPAVVENRIKIHQR</sequence>